<dbReference type="InterPro" id="IPR012844">
    <property type="entry name" value="DhaM_N"/>
</dbReference>
<evidence type="ECO:0000256" key="4">
    <source>
        <dbReference type="ARBA" id="ARBA00022679"/>
    </source>
</evidence>
<dbReference type="GO" id="GO:0047324">
    <property type="term" value="F:phosphoenolpyruvate-glycerone phosphotransferase activity"/>
    <property type="evidence" value="ECO:0007669"/>
    <property type="project" value="UniProtKB-EC"/>
</dbReference>
<dbReference type="InterPro" id="IPR036662">
    <property type="entry name" value="PTS_EIIA_man-typ_sf"/>
</dbReference>
<dbReference type="PROSITE" id="PS51096">
    <property type="entry name" value="PTS_EIIA_TYPE_4"/>
    <property type="match status" value="1"/>
</dbReference>
<evidence type="ECO:0000256" key="5">
    <source>
        <dbReference type="ARBA" id="ARBA00046577"/>
    </source>
</evidence>
<gene>
    <name evidence="7" type="ORF">SAMN02745213_01061</name>
</gene>
<dbReference type="EC" id="2.7.1.121" evidence="3"/>
<accession>A0A1T4V8U8</accession>
<feature type="domain" description="PTS EIIA type-4" evidence="6">
    <location>
        <begin position="1"/>
        <end position="133"/>
    </location>
</feature>
<dbReference type="GO" id="GO:0009401">
    <property type="term" value="P:phosphoenolpyruvate-dependent sugar phosphotransferase system"/>
    <property type="evidence" value="ECO:0007669"/>
    <property type="project" value="InterPro"/>
</dbReference>
<dbReference type="EMBL" id="FUXX01000014">
    <property type="protein sequence ID" value="SKA61306.1"/>
    <property type="molecule type" value="Genomic_DNA"/>
</dbReference>
<keyword evidence="8" id="KW-1185">Reference proteome</keyword>
<dbReference type="AlphaFoldDB" id="A0A1T4V8U8"/>
<evidence type="ECO:0000256" key="2">
    <source>
        <dbReference type="ARBA" id="ARBA00002788"/>
    </source>
</evidence>
<evidence type="ECO:0000256" key="1">
    <source>
        <dbReference type="ARBA" id="ARBA00001113"/>
    </source>
</evidence>
<proteinExistence type="predicted"/>
<keyword evidence="4" id="KW-0808">Transferase</keyword>
<comment type="subunit">
    <text evidence="5">Homodimer. The dihydroxyacetone kinase complex is composed of a homodimer of DhaM, a homodimer of DhaK and the subunit DhaL.</text>
</comment>
<dbReference type="GO" id="GO:0016020">
    <property type="term" value="C:membrane"/>
    <property type="evidence" value="ECO:0007669"/>
    <property type="project" value="InterPro"/>
</dbReference>
<name>A0A1T4V8U8_9GAMM</name>
<dbReference type="InterPro" id="IPR039643">
    <property type="entry name" value="DhaM"/>
</dbReference>
<keyword evidence="7" id="KW-0418">Kinase</keyword>
<dbReference type="Gene3D" id="3.40.50.510">
    <property type="entry name" value="Phosphotransferase system, mannose-type IIA component"/>
    <property type="match status" value="1"/>
</dbReference>
<dbReference type="PANTHER" id="PTHR38594">
    <property type="entry name" value="PEP-DEPENDENT DIHYDROXYACETONE KINASE, PHOSPHORYL DONOR SUBUNIT DHAM"/>
    <property type="match status" value="1"/>
</dbReference>
<dbReference type="GO" id="GO:0019563">
    <property type="term" value="P:glycerol catabolic process"/>
    <property type="evidence" value="ECO:0007669"/>
    <property type="project" value="InterPro"/>
</dbReference>
<dbReference type="InterPro" id="IPR004701">
    <property type="entry name" value="PTS_EIIA_man-typ"/>
</dbReference>
<dbReference type="STRING" id="83771.SAMN02910357_00835"/>
<dbReference type="SUPFAM" id="SSF53062">
    <property type="entry name" value="PTS system fructose IIA component-like"/>
    <property type="match status" value="1"/>
</dbReference>
<comment type="catalytic activity">
    <reaction evidence="1">
        <text>dihydroxyacetone + phosphoenolpyruvate = dihydroxyacetone phosphate + pyruvate</text>
        <dbReference type="Rhea" id="RHEA:18381"/>
        <dbReference type="ChEBI" id="CHEBI:15361"/>
        <dbReference type="ChEBI" id="CHEBI:16016"/>
        <dbReference type="ChEBI" id="CHEBI:57642"/>
        <dbReference type="ChEBI" id="CHEBI:58702"/>
        <dbReference type="EC" id="2.7.1.121"/>
    </reaction>
</comment>
<protein>
    <recommendedName>
        <fullName evidence="3">phosphoenolpyruvate--glycerone phosphotransferase</fullName>
        <ecNumber evidence="3">2.7.1.121</ecNumber>
    </recommendedName>
</protein>
<evidence type="ECO:0000259" key="6">
    <source>
        <dbReference type="PROSITE" id="PS51096"/>
    </source>
</evidence>
<dbReference type="PANTHER" id="PTHR38594:SF1">
    <property type="entry name" value="PEP-DEPENDENT DIHYDROXYACETONE KINASE, PHOSPHORYL DONOR SUBUNIT DHAM"/>
    <property type="match status" value="1"/>
</dbReference>
<reference evidence="8" key="1">
    <citation type="submission" date="2017-02" db="EMBL/GenBank/DDBJ databases">
        <authorList>
            <person name="Varghese N."/>
            <person name="Submissions S."/>
        </authorList>
    </citation>
    <scope>NUCLEOTIDE SEQUENCE [LARGE SCALE GENOMIC DNA]</scope>
    <source>
        <strain evidence="8">DSM 3072</strain>
    </source>
</reference>
<sequence>MIGIVVVSHSVKVSEGICDMVEQISASGTGKLPIIAAGGNSEGKLGTDPNRILESIKKVDQGDGVVVICDLGSGVISSQAAIAMLEEPLKSRVRIADAPVLEGAVGAAVEVASDANSSLDSVVSAAEASRQLHKK</sequence>
<evidence type="ECO:0000256" key="3">
    <source>
        <dbReference type="ARBA" id="ARBA00012095"/>
    </source>
</evidence>
<organism evidence="7 8">
    <name type="scientific">Succinivibrio dextrinosolvens DSM 3072</name>
    <dbReference type="NCBI Taxonomy" id="1123324"/>
    <lineage>
        <taxon>Bacteria</taxon>
        <taxon>Pseudomonadati</taxon>
        <taxon>Pseudomonadota</taxon>
        <taxon>Gammaproteobacteria</taxon>
        <taxon>Aeromonadales</taxon>
        <taxon>Succinivibrionaceae</taxon>
        <taxon>Succinivibrio</taxon>
    </lineage>
</organism>
<dbReference type="NCBIfam" id="TIGR02364">
    <property type="entry name" value="dha_pts"/>
    <property type="match status" value="1"/>
</dbReference>
<comment type="function">
    <text evidence="2">Component of the dihydroxyacetone kinase complex, which is responsible for the phosphoenolpyruvate (PEP)-dependent phosphorylation of dihydroxyacetone. DhaM serves as the phosphoryl donor. Is phosphorylated by phosphoenolpyruvate in an EI- and HPr-dependent reaction, and a phosphorelay system on histidine residues finally leads to phosphoryl transfer to DhaL and dihydroxyacetone.</text>
</comment>
<dbReference type="Proteomes" id="UP000242432">
    <property type="component" value="Unassembled WGS sequence"/>
</dbReference>
<dbReference type="Pfam" id="PF03610">
    <property type="entry name" value="EIIA-man"/>
    <property type="match status" value="1"/>
</dbReference>
<evidence type="ECO:0000313" key="7">
    <source>
        <dbReference type="EMBL" id="SKA61306.1"/>
    </source>
</evidence>
<evidence type="ECO:0000313" key="8">
    <source>
        <dbReference type="Proteomes" id="UP000242432"/>
    </source>
</evidence>
<dbReference type="RefSeq" id="WP_078928568.1">
    <property type="nucleotide sequence ID" value="NZ_FUXX01000014.1"/>
</dbReference>